<gene>
    <name evidence="2" type="ORF">OB236_00380</name>
</gene>
<proteinExistence type="predicted"/>
<organism evidence="2 3">
    <name type="scientific">Paenibacillus baimaensis</name>
    <dbReference type="NCBI Taxonomy" id="2982185"/>
    <lineage>
        <taxon>Bacteria</taxon>
        <taxon>Bacillati</taxon>
        <taxon>Bacillota</taxon>
        <taxon>Bacilli</taxon>
        <taxon>Bacillales</taxon>
        <taxon>Paenibacillaceae</taxon>
        <taxon>Paenibacillus</taxon>
    </lineage>
</organism>
<name>A0ABT2U7M2_9BACL</name>
<evidence type="ECO:0000256" key="1">
    <source>
        <dbReference type="SAM" id="MobiDB-lite"/>
    </source>
</evidence>
<evidence type="ECO:0008006" key="4">
    <source>
        <dbReference type="Google" id="ProtNLM"/>
    </source>
</evidence>
<dbReference type="Proteomes" id="UP001652445">
    <property type="component" value="Unassembled WGS sequence"/>
</dbReference>
<keyword evidence="3" id="KW-1185">Reference proteome</keyword>
<evidence type="ECO:0000313" key="2">
    <source>
        <dbReference type="EMBL" id="MCU6790570.1"/>
    </source>
</evidence>
<dbReference type="EMBL" id="JAOQIO010000001">
    <property type="protein sequence ID" value="MCU6790570.1"/>
    <property type="molecule type" value="Genomic_DNA"/>
</dbReference>
<sequence length="48" mass="5410">MDVTKPDSPKSRDFKENKFIEEEAELQANTAAKRPPSLNGIPKQNNPQ</sequence>
<protein>
    <recommendedName>
        <fullName evidence="4">YfhD family protein</fullName>
    </recommendedName>
</protein>
<evidence type="ECO:0000313" key="3">
    <source>
        <dbReference type="Proteomes" id="UP001652445"/>
    </source>
</evidence>
<comment type="caution">
    <text evidence="2">The sequence shown here is derived from an EMBL/GenBank/DDBJ whole genome shotgun (WGS) entry which is preliminary data.</text>
</comment>
<dbReference type="RefSeq" id="WP_179097704.1">
    <property type="nucleotide sequence ID" value="NZ_JAOQIO010000001.1"/>
</dbReference>
<accession>A0ABT2U7M2</accession>
<feature type="region of interest" description="Disordered" evidence="1">
    <location>
        <begin position="26"/>
        <end position="48"/>
    </location>
</feature>
<reference evidence="2 3" key="1">
    <citation type="submission" date="2022-09" db="EMBL/GenBank/DDBJ databases">
        <authorList>
            <person name="Han X.L."/>
            <person name="Wang Q."/>
            <person name="Lu T."/>
        </authorList>
    </citation>
    <scope>NUCLEOTIDE SEQUENCE [LARGE SCALE GENOMIC DNA]</scope>
    <source>
        <strain evidence="2 3">WQ 127069</strain>
    </source>
</reference>